<keyword evidence="6" id="KW-0653">Protein transport</keyword>
<dbReference type="SMART" id="SM00913">
    <property type="entry name" value="IBN_N"/>
    <property type="match status" value="1"/>
</dbReference>
<feature type="domain" description="Importin N-terminal" evidence="7">
    <location>
        <begin position="27"/>
        <end position="107"/>
    </location>
</feature>
<evidence type="ECO:0000256" key="5">
    <source>
        <dbReference type="ARBA" id="ARBA00022737"/>
    </source>
</evidence>
<evidence type="ECO:0000259" key="7">
    <source>
        <dbReference type="PROSITE" id="PS50166"/>
    </source>
</evidence>
<dbReference type="Pfam" id="PF13513">
    <property type="entry name" value="HEAT_EZ"/>
    <property type="match status" value="1"/>
</dbReference>
<keyword evidence="4" id="KW-0963">Cytoplasm</keyword>
<dbReference type="FunFam" id="1.25.10.10:FF:000027">
    <property type="entry name" value="Importin subunit beta-1"/>
    <property type="match status" value="1"/>
</dbReference>
<evidence type="ECO:0000313" key="8">
    <source>
        <dbReference type="EMBL" id="CAD7700716.1"/>
    </source>
</evidence>
<proteinExistence type="inferred from homology"/>
<sequence>MAQMQVTDITELLKGGQSPDANVRKQAEQQLQQFQEQSYAGFLLSLCAALAGEDKPLEVRRLAGIILKNTLDAKDKHRKEELAARWVALDPSTKLHVRTVLLGTLSSEVPEAGHTAAMVIPKIAIVELPRKEWNDLIPSLLQTMGTEGTRGCVRQCTLEALGYVCEEIGMMSLTSLANSLLSQDQVNNILTAVVSGMTKDEADNNVRLAATTALFNALEFAHNNFDNETERNYLMQVICEGTICTDVRVRVASLECLVKIASDYYEVLPTYMTELYKLTVRTIQQDEEDVAKQAIEFWSTLCDEEIDIIEEREAAADDSLVLHNFIKQACPSVVPVLLDQLTKQDEEQEIDDSVWSISMAAGTCLCLVANCVGNDVVPLVMPYVQGNINKNSVPDDWRLREAATFAFGSILEGPSVDQLSQLVNMGLQFLLNATKDPSAHVRNTTAWTIGRIFEFVHGSDTGQPLITNQNLPHIVKVLLESIQDEPHIANRVCYAISHLAAGSKDSESSKLSPFFKDIVQELINTAFRPMADSYMQSRLQNSSFEAINDMVRSSSKDCLEMVGQLIPLFLQKLSETFQMAVTTAESREKQSELQGRLCGCLSVVIQRLSDTDGQKVMVVRFADQIMDQLLQVLSIRSSAIHEEAMLAVGSLTFAVGRPFVKYMEKFYPFLEMGLRNHKEWQVCQSTVGTVSDVCRILEDQALPWCDSLMNLLSENLACNSVHRSIKPNILSAFSDIAMGLGEHFEKYLAGVAQILKSAMELSLQGANSQDEDFCEYNNQLRAGIIDAFSGILQGLGRAKAEQHLQQQATFMIDFIGAVMEDANKDATLTKLAVGLLGDIASALPSLGPFFTSKPWIKRAIEECYQNQAPGMRTTAEWAANRIRECASSTATS</sequence>
<dbReference type="GO" id="GO:0031267">
    <property type="term" value="F:small GTPase binding"/>
    <property type="evidence" value="ECO:0007669"/>
    <property type="project" value="InterPro"/>
</dbReference>
<comment type="subcellular location">
    <subcellularLocation>
        <location evidence="1">Cytoplasm</location>
    </subcellularLocation>
</comment>
<evidence type="ECO:0000256" key="4">
    <source>
        <dbReference type="ARBA" id="ARBA00022490"/>
    </source>
</evidence>
<keyword evidence="3" id="KW-0813">Transport</keyword>
<dbReference type="AlphaFoldDB" id="A0A8S1J3E9"/>
<dbReference type="OrthoDB" id="10263328at2759"/>
<protein>
    <recommendedName>
        <fullName evidence="7">Importin N-terminal domain-containing protein</fullName>
    </recommendedName>
</protein>
<evidence type="ECO:0000256" key="1">
    <source>
        <dbReference type="ARBA" id="ARBA00004496"/>
    </source>
</evidence>
<reference evidence="8" key="1">
    <citation type="submission" date="2020-12" db="EMBL/GenBank/DDBJ databases">
        <authorList>
            <person name="Iha C."/>
        </authorList>
    </citation>
    <scope>NUCLEOTIDE SEQUENCE</scope>
</reference>
<dbReference type="Pfam" id="PF25574">
    <property type="entry name" value="TPR_IMB1"/>
    <property type="match status" value="1"/>
</dbReference>
<dbReference type="Proteomes" id="UP000708148">
    <property type="component" value="Unassembled WGS sequence"/>
</dbReference>
<organism evidence="8 9">
    <name type="scientific">Ostreobium quekettii</name>
    <dbReference type="NCBI Taxonomy" id="121088"/>
    <lineage>
        <taxon>Eukaryota</taxon>
        <taxon>Viridiplantae</taxon>
        <taxon>Chlorophyta</taxon>
        <taxon>core chlorophytes</taxon>
        <taxon>Ulvophyceae</taxon>
        <taxon>TCBD clade</taxon>
        <taxon>Bryopsidales</taxon>
        <taxon>Ostreobineae</taxon>
        <taxon>Ostreobiaceae</taxon>
        <taxon>Ostreobium</taxon>
    </lineage>
</organism>
<dbReference type="InterPro" id="IPR001494">
    <property type="entry name" value="Importin-beta_N"/>
</dbReference>
<dbReference type="PROSITE" id="PS50166">
    <property type="entry name" value="IMPORTIN_B_NT"/>
    <property type="match status" value="1"/>
</dbReference>
<dbReference type="SUPFAM" id="SSF48371">
    <property type="entry name" value="ARM repeat"/>
    <property type="match status" value="1"/>
</dbReference>
<dbReference type="Pfam" id="PF03810">
    <property type="entry name" value="IBN_N"/>
    <property type="match status" value="1"/>
</dbReference>
<evidence type="ECO:0000256" key="3">
    <source>
        <dbReference type="ARBA" id="ARBA00022448"/>
    </source>
</evidence>
<accession>A0A8S1J3E9</accession>
<gene>
    <name evidence="8" type="ORF">OSTQU699_LOCUS6075</name>
</gene>
<dbReference type="InterPro" id="IPR058584">
    <property type="entry name" value="IMB1_TNPO1-like_TPR"/>
</dbReference>
<dbReference type="Gene3D" id="1.25.10.10">
    <property type="entry name" value="Leucine-rich Repeat Variant"/>
    <property type="match status" value="1"/>
</dbReference>
<keyword evidence="9" id="KW-1185">Reference proteome</keyword>
<comment type="similarity">
    <text evidence="2">Belongs to the importin beta family. Importin beta-1 subfamily.</text>
</comment>
<dbReference type="GO" id="GO:0006606">
    <property type="term" value="P:protein import into nucleus"/>
    <property type="evidence" value="ECO:0007669"/>
    <property type="project" value="InterPro"/>
</dbReference>
<dbReference type="InterPro" id="IPR016024">
    <property type="entry name" value="ARM-type_fold"/>
</dbReference>
<dbReference type="InterPro" id="IPR011989">
    <property type="entry name" value="ARM-like"/>
</dbReference>
<dbReference type="InterPro" id="IPR040122">
    <property type="entry name" value="Importin_beta"/>
</dbReference>
<dbReference type="GO" id="GO:0005737">
    <property type="term" value="C:cytoplasm"/>
    <property type="evidence" value="ECO:0007669"/>
    <property type="project" value="UniProtKB-SubCell"/>
</dbReference>
<evidence type="ECO:0000313" key="9">
    <source>
        <dbReference type="Proteomes" id="UP000708148"/>
    </source>
</evidence>
<evidence type="ECO:0000256" key="2">
    <source>
        <dbReference type="ARBA" id="ARBA00010907"/>
    </source>
</evidence>
<dbReference type="EMBL" id="CAJHUC010001325">
    <property type="protein sequence ID" value="CAD7700716.1"/>
    <property type="molecule type" value="Genomic_DNA"/>
</dbReference>
<name>A0A8S1J3E9_9CHLO</name>
<comment type="caution">
    <text evidence="8">The sequence shown here is derived from an EMBL/GenBank/DDBJ whole genome shotgun (WGS) entry which is preliminary data.</text>
</comment>
<keyword evidence="5" id="KW-0677">Repeat</keyword>
<evidence type="ECO:0000256" key="6">
    <source>
        <dbReference type="ARBA" id="ARBA00022927"/>
    </source>
</evidence>
<dbReference type="PANTHER" id="PTHR10527">
    <property type="entry name" value="IMPORTIN BETA"/>
    <property type="match status" value="1"/>
</dbReference>